<keyword evidence="8" id="KW-1185">Reference proteome</keyword>
<dbReference type="InterPro" id="IPR038718">
    <property type="entry name" value="SNF2-like_sf"/>
</dbReference>
<keyword evidence="3 7" id="KW-0347">Helicase</keyword>
<dbReference type="RefSeq" id="WP_200504416.1">
    <property type="nucleotide sequence ID" value="NZ_JAEHFX010000001.1"/>
</dbReference>
<sequence length="1052" mass="120751">MKLINNQEVRLFDELKSFLTNNSEVYLCCSYFTIPALFELSDQLRQVQSIRILIDSKADQDIRFAYDQNEWLSYLDLRSKHKSDTSIEIIRSKSQIRHGNVGGQKFILVKNGEQIHCFSIVPQDLNLVTLGISPAPGPIILSYFEDTTGQFLNLFNQFWNNSHKDLKQLILSVMEKASADNAPELIYKFSLFNLFQNATIDEVSEQRLKKIGFKETNVWKMLYNFQQDAVLGAIDKIETFGGCIIADSVGLGKTFEALAVMKYYQMRNDRILVLCPKKLRDNWVVYAQNDVRNILSKDRLNFDVLNHTDLSRKNGMSGYINLETINWGNYDLIVIDESHNFRNNPPVREGITRYQRLMTDIIKTGVKTKVLMLSATPVNTKMNDIKNQISFITEQNDKALEPYGINSIEVTLRRAQQRFNNWLKNNYGHANSRDTLVDSLDGAYFKILDLLTIARSRKHIQKYYDVRDIGKFPDRLKPISRHADFDVNRSFPAMDKVNNDLNALNLKFYSPLSYVRGDKRPYYEAKYDITTANGSIFKQIERESSLIHLMRVNLLKRLESSIHAFRLTLESLLKHIDSILLKIENAHSNASFDSDLDINEVDLDDELLEDLLVGGKIKVLLQDIDLIKCREELLDDKKRIRNLLAQTVVIDAERDAKLLELKKLILDKITFPINPGNKKIIIFSAFADTVKYLYEHLQPWLKSELGLYTAQVTGGETNKTNLPDCRPDLTSILTNFSPISKKREIIMPNAVEEIDILFCTDCISEGQNLQDCDYLINYDIHWNPVRIIQRFGRIDRIGSRNDKIQLVNFFPNLDLDSYIDLIGRVQGRMQILDVSATGDDNIIDETVGHKQDLEYRKRQLVQLQNKVLDLEDIEGGISITDLTFNDFKIDADRLTTEEREAYTLMPKGIYAVTQSNLEDAPKGVIFCLKDLSAMGEDVYRNNAIFPYSLCYVNADGEIFIPGNNPKRCLDYFKKLCLGKQEILPALVAEFNKETRTGKNMDAYVALLQTTLRHLKGVDEDMGLDSLATPGGTRLFKTEMDGTYELVSFLVIK</sequence>
<dbReference type="InterPro" id="IPR001650">
    <property type="entry name" value="Helicase_C-like"/>
</dbReference>
<keyword evidence="4" id="KW-0067">ATP-binding</keyword>
<dbReference type="CDD" id="cd18011">
    <property type="entry name" value="DEXDc_RapA"/>
    <property type="match status" value="1"/>
</dbReference>
<dbReference type="Pfam" id="PF00176">
    <property type="entry name" value="SNF2-rel_dom"/>
    <property type="match status" value="1"/>
</dbReference>
<protein>
    <submittedName>
        <fullName evidence="7">DEAD/DEAH box helicase family protein</fullName>
    </submittedName>
</protein>
<dbReference type="PANTHER" id="PTHR45766:SF6">
    <property type="entry name" value="SWI_SNF-RELATED MATRIX-ASSOCIATED ACTIN-DEPENDENT REGULATOR OF CHROMATIN SUBFAMILY A-LIKE PROTEIN 1"/>
    <property type="match status" value="1"/>
</dbReference>
<dbReference type="EMBL" id="JAEHFX010000001">
    <property type="protein sequence ID" value="MBK0401806.1"/>
    <property type="molecule type" value="Genomic_DNA"/>
</dbReference>
<feature type="domain" description="Helicase ATP-binding" evidence="5">
    <location>
        <begin position="234"/>
        <end position="395"/>
    </location>
</feature>
<dbReference type="PROSITE" id="PS51194">
    <property type="entry name" value="HELICASE_CTER"/>
    <property type="match status" value="1"/>
</dbReference>
<dbReference type="Pfam" id="PF00271">
    <property type="entry name" value="Helicase_C"/>
    <property type="match status" value="1"/>
</dbReference>
<dbReference type="GO" id="GO:0004386">
    <property type="term" value="F:helicase activity"/>
    <property type="evidence" value="ECO:0007669"/>
    <property type="project" value="UniProtKB-KW"/>
</dbReference>
<dbReference type="PANTHER" id="PTHR45766">
    <property type="entry name" value="DNA ANNEALING HELICASE AND ENDONUCLEASE ZRANB3 FAMILY MEMBER"/>
    <property type="match status" value="1"/>
</dbReference>
<comment type="caution">
    <text evidence="7">The sequence shown here is derived from an EMBL/GenBank/DDBJ whole genome shotgun (WGS) entry which is preliminary data.</text>
</comment>
<dbReference type="InterPro" id="IPR014001">
    <property type="entry name" value="Helicase_ATP-bd"/>
</dbReference>
<dbReference type="PROSITE" id="PS51192">
    <property type="entry name" value="HELICASE_ATP_BIND_1"/>
    <property type="match status" value="1"/>
</dbReference>
<dbReference type="InterPro" id="IPR057342">
    <property type="entry name" value="DEXDc_RapA"/>
</dbReference>
<accession>A0ABS1BXF0</accession>
<proteinExistence type="predicted"/>
<evidence type="ECO:0000259" key="5">
    <source>
        <dbReference type="PROSITE" id="PS51192"/>
    </source>
</evidence>
<keyword evidence="1" id="KW-0547">Nucleotide-binding</keyword>
<dbReference type="InterPro" id="IPR000330">
    <property type="entry name" value="SNF2_N"/>
</dbReference>
<evidence type="ECO:0000313" key="8">
    <source>
        <dbReference type="Proteomes" id="UP000644147"/>
    </source>
</evidence>
<reference evidence="7 8" key="1">
    <citation type="submission" date="2020-12" db="EMBL/GenBank/DDBJ databases">
        <title>Bacterial novel species Adhaeribacter sp. BT258 isolated from soil.</title>
        <authorList>
            <person name="Jung H.-Y."/>
        </authorList>
    </citation>
    <scope>NUCLEOTIDE SEQUENCE [LARGE SCALE GENOMIC DNA]</scope>
    <source>
        <strain evidence="7 8">BT258</strain>
    </source>
</reference>
<dbReference type="SMART" id="SM00490">
    <property type="entry name" value="HELICc"/>
    <property type="match status" value="1"/>
</dbReference>
<dbReference type="Gene3D" id="3.40.50.10810">
    <property type="entry name" value="Tandem AAA-ATPase domain"/>
    <property type="match status" value="1"/>
</dbReference>
<dbReference type="InterPro" id="IPR049730">
    <property type="entry name" value="SNF2/RAD54-like_C"/>
</dbReference>
<dbReference type="CDD" id="cd18793">
    <property type="entry name" value="SF2_C_SNF"/>
    <property type="match status" value="1"/>
</dbReference>
<evidence type="ECO:0000259" key="6">
    <source>
        <dbReference type="PROSITE" id="PS51194"/>
    </source>
</evidence>
<dbReference type="Proteomes" id="UP000644147">
    <property type="component" value="Unassembled WGS sequence"/>
</dbReference>
<keyword evidence="2" id="KW-0378">Hydrolase</keyword>
<evidence type="ECO:0000256" key="3">
    <source>
        <dbReference type="ARBA" id="ARBA00022806"/>
    </source>
</evidence>
<evidence type="ECO:0000256" key="1">
    <source>
        <dbReference type="ARBA" id="ARBA00022741"/>
    </source>
</evidence>
<evidence type="ECO:0000313" key="7">
    <source>
        <dbReference type="EMBL" id="MBK0401806.1"/>
    </source>
</evidence>
<evidence type="ECO:0000256" key="2">
    <source>
        <dbReference type="ARBA" id="ARBA00022801"/>
    </source>
</evidence>
<name>A0ABS1BXF0_9BACT</name>
<evidence type="ECO:0000256" key="4">
    <source>
        <dbReference type="ARBA" id="ARBA00022840"/>
    </source>
</evidence>
<feature type="domain" description="Helicase C-terminal" evidence="6">
    <location>
        <begin position="665"/>
        <end position="854"/>
    </location>
</feature>
<dbReference type="SUPFAM" id="SSF52540">
    <property type="entry name" value="P-loop containing nucleoside triphosphate hydrolases"/>
    <property type="match status" value="1"/>
</dbReference>
<dbReference type="SMART" id="SM00487">
    <property type="entry name" value="DEXDc"/>
    <property type="match status" value="1"/>
</dbReference>
<gene>
    <name evidence="7" type="ORF">I5M27_02350</name>
</gene>
<organism evidence="7 8">
    <name type="scientific">Adhaeribacter terrigena</name>
    <dbReference type="NCBI Taxonomy" id="2793070"/>
    <lineage>
        <taxon>Bacteria</taxon>
        <taxon>Pseudomonadati</taxon>
        <taxon>Bacteroidota</taxon>
        <taxon>Cytophagia</taxon>
        <taxon>Cytophagales</taxon>
        <taxon>Hymenobacteraceae</taxon>
        <taxon>Adhaeribacter</taxon>
    </lineage>
</organism>
<dbReference type="Gene3D" id="3.40.50.300">
    <property type="entry name" value="P-loop containing nucleotide triphosphate hydrolases"/>
    <property type="match status" value="1"/>
</dbReference>
<dbReference type="InterPro" id="IPR027417">
    <property type="entry name" value="P-loop_NTPase"/>
</dbReference>